<organism evidence="1 2">
    <name type="scientific">Telmatocola sphagniphila</name>
    <dbReference type="NCBI Taxonomy" id="1123043"/>
    <lineage>
        <taxon>Bacteria</taxon>
        <taxon>Pseudomonadati</taxon>
        <taxon>Planctomycetota</taxon>
        <taxon>Planctomycetia</taxon>
        <taxon>Gemmatales</taxon>
        <taxon>Gemmataceae</taxon>
    </lineage>
</organism>
<name>A0A8E6EX43_9BACT</name>
<dbReference type="KEGG" id="tsph:KIH39_20680"/>
<evidence type="ECO:0000313" key="2">
    <source>
        <dbReference type="Proteomes" id="UP000676194"/>
    </source>
</evidence>
<evidence type="ECO:0000313" key="1">
    <source>
        <dbReference type="EMBL" id="QVL31238.1"/>
    </source>
</evidence>
<reference evidence="1" key="1">
    <citation type="submission" date="2021-05" db="EMBL/GenBank/DDBJ databases">
        <title>Complete genome sequence of the cellulolytic planctomycete Telmatocola sphagniphila SP2T and characterization of the first cellulase from planctomycetes.</title>
        <authorList>
            <person name="Rakitin A.L."/>
            <person name="Beletsky A.V."/>
            <person name="Naumoff D.G."/>
            <person name="Kulichevskaya I.S."/>
            <person name="Mardanov A.V."/>
            <person name="Ravin N.V."/>
            <person name="Dedysh S.N."/>
        </authorList>
    </citation>
    <scope>NUCLEOTIDE SEQUENCE</scope>
    <source>
        <strain evidence="1">SP2T</strain>
    </source>
</reference>
<dbReference type="InterPro" id="IPR010838">
    <property type="entry name" value="DUF1444"/>
</dbReference>
<accession>A0A8E6EX43</accession>
<dbReference type="Proteomes" id="UP000676194">
    <property type="component" value="Chromosome"/>
</dbReference>
<dbReference type="AlphaFoldDB" id="A0A8E6EX43"/>
<gene>
    <name evidence="1" type="ORF">KIH39_20680</name>
</gene>
<protein>
    <submittedName>
        <fullName evidence="1">DUF1444 family protein</fullName>
    </submittedName>
</protein>
<dbReference type="EMBL" id="CP074694">
    <property type="protein sequence ID" value="QVL31238.1"/>
    <property type="molecule type" value="Genomic_DNA"/>
</dbReference>
<proteinExistence type="predicted"/>
<dbReference type="RefSeq" id="WP_213495119.1">
    <property type="nucleotide sequence ID" value="NZ_CP074694.1"/>
</dbReference>
<dbReference type="Pfam" id="PF07285">
    <property type="entry name" value="DUF1444"/>
    <property type="match status" value="1"/>
</dbReference>
<sequence>MGLFSRFFGPPSQDQFAKILLNALRKAGDKRPCQYDPKEFRLIHTEEGEQAGITNLRNLYIEYCNLPKSVRNSMLDRVCRGLLNPMETPEEFEDVKPDLLPTVRSRALIEVFKLEQELAGSDKFELPMLPLTDHLIICLVYDLPTTIRFVNQDNLNHWGVTFEEAFQIALENLKNLPAVMMELNEKLYVLETGDAYDGTRILNKARIRELKFQGDPMALPLSRDCLLLTGSEDTEGLRMMLDIARTKQNEARPLCPIPIRLIGDRWETWLLPVEHPHRGEFKKLELGYLASEYAEQKTLLDKQHEKLGLDIFVASLTVLERQGEFLSYCVWTKDVPSWLPQADYVSLYDSEKEKLRFVRWERLQAVARDSIELLDVYPPRFSVKQFPSEDMIEVMQPEDWSA</sequence>
<keyword evidence="2" id="KW-1185">Reference proteome</keyword>